<sequence>MKTQTLLIEIGTEELPSRLLNNISLNFYKNFITELNILNIRYKNILCFSTPRRLALKIEDMNTENQYIEIEKRGPSIIQSYDKNGCLTAAAISWLKYYKINIQDTVRLKNKKGEWLLYKKKQQQEQIESLIPKITESALKKNYFIAPMRWEVSNQKFFRPIRNIVILLDHQIISGKIFNINTNRILHNHIAYKEDKIIINHGKEYPDILLKKQNILADYIARKKIIIKNIKETIKTIDGYIEQNNILIDEVTNLVESPVILLATFSKKFLKIPKKILKYIIEKQQKCFPIYNINHSIMPYFVFVSNIQSKKSTMIIADNEKVMHSRLSDIEFFLQNDRKTILENHLISLKNVLFHNNLGSLYEKTLRIQYLIRWIIQHYSENLEDANRAAILSKCDLLTNIVCEFPELQGTIGMYYALENKEKKDIALAIEEQYLPAFSGDKLPITPIGSALSIADKIDTLSGMFYIGNIPSSNKDPFALRRLAIAILRIIIEKNISLDLKELINNSLSLYNTKYIKNSNVSNQIIEFFISRLFYWYQENGYNKKIIQSVLSYKLTQPIDIHKRIQAISIFQKSKNSKLVMLCIKRVINILDKANQTLNTEINTQLMEKEEEIMLFNQINNLYIHTKNLFLEQKYEDIFLKIADLEQPIYHFFDKVKIHHDNTKIFLNRLILLNRFKELIFKIADFSYLY</sequence>
<dbReference type="GO" id="GO:0006426">
    <property type="term" value="P:glycyl-tRNA aminoacylation"/>
    <property type="evidence" value="ECO:0007669"/>
    <property type="project" value="UniProtKB-UniRule"/>
</dbReference>
<evidence type="ECO:0000259" key="12">
    <source>
        <dbReference type="Pfam" id="PF05746"/>
    </source>
</evidence>
<evidence type="ECO:0000256" key="3">
    <source>
        <dbReference type="ARBA" id="ARBA00011209"/>
    </source>
</evidence>
<dbReference type="Pfam" id="PF02092">
    <property type="entry name" value="tRNA_synt_2f"/>
    <property type="match status" value="1"/>
</dbReference>
<keyword evidence="5 11" id="KW-0436">Ligase</keyword>
<dbReference type="InterPro" id="IPR008909">
    <property type="entry name" value="DALR_anticod-bd"/>
</dbReference>
<evidence type="ECO:0000256" key="10">
    <source>
        <dbReference type="ARBA" id="ARBA00047937"/>
    </source>
</evidence>
<dbReference type="AlphaFoldDB" id="A0A6C1FG61"/>
<evidence type="ECO:0000313" key="13">
    <source>
        <dbReference type="EMBL" id="QIE01879.1"/>
    </source>
</evidence>
<dbReference type="GO" id="GO:0004820">
    <property type="term" value="F:glycine-tRNA ligase activity"/>
    <property type="evidence" value="ECO:0007669"/>
    <property type="project" value="UniProtKB-UniRule"/>
</dbReference>
<comment type="catalytic activity">
    <reaction evidence="10 11">
        <text>tRNA(Gly) + glycine + ATP = glycyl-tRNA(Gly) + AMP + diphosphate</text>
        <dbReference type="Rhea" id="RHEA:16013"/>
        <dbReference type="Rhea" id="RHEA-COMP:9664"/>
        <dbReference type="Rhea" id="RHEA-COMP:9683"/>
        <dbReference type="ChEBI" id="CHEBI:30616"/>
        <dbReference type="ChEBI" id="CHEBI:33019"/>
        <dbReference type="ChEBI" id="CHEBI:57305"/>
        <dbReference type="ChEBI" id="CHEBI:78442"/>
        <dbReference type="ChEBI" id="CHEBI:78522"/>
        <dbReference type="ChEBI" id="CHEBI:456215"/>
        <dbReference type="EC" id="6.1.1.14"/>
    </reaction>
</comment>
<keyword evidence="9 11" id="KW-0030">Aminoacyl-tRNA synthetase</keyword>
<name>A0A6C1FG61_BUCUN</name>
<evidence type="ECO:0000256" key="11">
    <source>
        <dbReference type="HAMAP-Rule" id="MF_00255"/>
    </source>
</evidence>
<organism evidence="13 14">
    <name type="scientific">Buchnera aphidicola subsp. Uroleucon sonchi</name>
    <dbReference type="NCBI Taxonomy" id="118118"/>
    <lineage>
        <taxon>Bacteria</taxon>
        <taxon>Pseudomonadati</taxon>
        <taxon>Pseudomonadota</taxon>
        <taxon>Gammaproteobacteria</taxon>
        <taxon>Enterobacterales</taxon>
        <taxon>Erwiniaceae</taxon>
        <taxon>Buchnera</taxon>
    </lineage>
</organism>
<feature type="domain" description="DALR anticodon binding" evidence="12">
    <location>
        <begin position="584"/>
        <end position="679"/>
    </location>
</feature>
<dbReference type="EC" id="6.1.1.14" evidence="11"/>
<dbReference type="InterPro" id="IPR015944">
    <property type="entry name" value="Gly-tRNA-synth_bsu"/>
</dbReference>
<gene>
    <name evidence="11" type="primary">glyS</name>
    <name evidence="13" type="ORF">GUU85_00620</name>
</gene>
<dbReference type="Proteomes" id="UP000502958">
    <property type="component" value="Chromosome"/>
</dbReference>
<evidence type="ECO:0000256" key="5">
    <source>
        <dbReference type="ARBA" id="ARBA00022598"/>
    </source>
</evidence>
<comment type="subunit">
    <text evidence="3 11">Tetramer of two alpha and two beta subunits.</text>
</comment>
<dbReference type="Pfam" id="PF05746">
    <property type="entry name" value="DALR_1"/>
    <property type="match status" value="1"/>
</dbReference>
<evidence type="ECO:0000256" key="2">
    <source>
        <dbReference type="ARBA" id="ARBA00008226"/>
    </source>
</evidence>
<dbReference type="GO" id="GO:0005829">
    <property type="term" value="C:cytosol"/>
    <property type="evidence" value="ECO:0007669"/>
    <property type="project" value="TreeGrafter"/>
</dbReference>
<dbReference type="PANTHER" id="PTHR30075">
    <property type="entry name" value="GLYCYL-TRNA SYNTHETASE"/>
    <property type="match status" value="1"/>
</dbReference>
<keyword evidence="8 11" id="KW-0648">Protein biosynthesis</keyword>
<dbReference type="GO" id="GO:0006420">
    <property type="term" value="P:arginyl-tRNA aminoacylation"/>
    <property type="evidence" value="ECO:0007669"/>
    <property type="project" value="InterPro"/>
</dbReference>
<evidence type="ECO:0000256" key="4">
    <source>
        <dbReference type="ARBA" id="ARBA00022490"/>
    </source>
</evidence>
<reference evidence="13 14" key="1">
    <citation type="submission" date="2020-01" db="EMBL/GenBank/DDBJ databases">
        <title>Complete genome of Buchnera aphidicola isolated from Chaitophorus populeti.</title>
        <authorList>
            <person name="Park J."/>
            <person name="Xi H."/>
        </authorList>
    </citation>
    <scope>NUCLEOTIDE SEQUENCE [LARGE SCALE GENOMIC DNA]</scope>
    <source>
        <strain evidence="13 14">UsonBac</strain>
    </source>
</reference>
<keyword evidence="6 11" id="KW-0547">Nucleotide-binding</keyword>
<dbReference type="GO" id="GO:0005524">
    <property type="term" value="F:ATP binding"/>
    <property type="evidence" value="ECO:0007669"/>
    <property type="project" value="UniProtKB-UniRule"/>
</dbReference>
<accession>A0A6C1FG61</accession>
<evidence type="ECO:0000256" key="7">
    <source>
        <dbReference type="ARBA" id="ARBA00022840"/>
    </source>
</evidence>
<dbReference type="NCBIfam" id="TIGR00211">
    <property type="entry name" value="glyS"/>
    <property type="match status" value="1"/>
</dbReference>
<dbReference type="SUPFAM" id="SSF109604">
    <property type="entry name" value="HD-domain/PDEase-like"/>
    <property type="match status" value="1"/>
</dbReference>
<keyword evidence="4 11" id="KW-0963">Cytoplasm</keyword>
<comment type="subcellular location">
    <subcellularLocation>
        <location evidence="1 11">Cytoplasm</location>
    </subcellularLocation>
</comment>
<proteinExistence type="inferred from homology"/>
<dbReference type="HAMAP" id="MF_00255">
    <property type="entry name" value="Gly_tRNA_synth_beta"/>
    <property type="match status" value="1"/>
</dbReference>
<evidence type="ECO:0000256" key="8">
    <source>
        <dbReference type="ARBA" id="ARBA00022917"/>
    </source>
</evidence>
<dbReference type="PANTHER" id="PTHR30075:SF2">
    <property type="entry name" value="GLYCINE--TRNA LIGASE, CHLOROPLASTIC_MITOCHONDRIAL 2"/>
    <property type="match status" value="1"/>
</dbReference>
<dbReference type="EMBL" id="CP047588">
    <property type="protein sequence ID" value="QIE01879.1"/>
    <property type="molecule type" value="Genomic_DNA"/>
</dbReference>
<dbReference type="PROSITE" id="PS50861">
    <property type="entry name" value="AA_TRNA_LIGASE_II_GLYAB"/>
    <property type="match status" value="1"/>
</dbReference>
<dbReference type="InterPro" id="IPR006194">
    <property type="entry name" value="Gly-tRNA-synth_heterodimer"/>
</dbReference>
<keyword evidence="7 11" id="KW-0067">ATP-binding</keyword>
<evidence type="ECO:0000256" key="9">
    <source>
        <dbReference type="ARBA" id="ARBA00023146"/>
    </source>
</evidence>
<comment type="similarity">
    <text evidence="2 11">Belongs to the class-II aminoacyl-tRNA synthetase family.</text>
</comment>
<evidence type="ECO:0000256" key="1">
    <source>
        <dbReference type="ARBA" id="ARBA00004496"/>
    </source>
</evidence>
<evidence type="ECO:0000256" key="6">
    <source>
        <dbReference type="ARBA" id="ARBA00022741"/>
    </source>
</evidence>
<protein>
    <recommendedName>
        <fullName evidence="11">Glycine--tRNA ligase beta subunit</fullName>
        <ecNumber evidence="11">6.1.1.14</ecNumber>
    </recommendedName>
    <alternativeName>
        <fullName evidence="11">Glycyl-tRNA synthetase beta subunit</fullName>
        <shortName evidence="11">GlyRS</shortName>
    </alternativeName>
</protein>
<dbReference type="GO" id="GO:0004814">
    <property type="term" value="F:arginine-tRNA ligase activity"/>
    <property type="evidence" value="ECO:0007669"/>
    <property type="project" value="InterPro"/>
</dbReference>
<evidence type="ECO:0000313" key="14">
    <source>
        <dbReference type="Proteomes" id="UP000502958"/>
    </source>
</evidence>
<dbReference type="RefSeq" id="WP_163118999.1">
    <property type="nucleotide sequence ID" value="NZ_CP047588.1"/>
</dbReference>
<dbReference type="PRINTS" id="PR01045">
    <property type="entry name" value="TRNASYNTHGB"/>
</dbReference>